<dbReference type="Proteomes" id="UP000250831">
    <property type="component" value="Unassembled WGS sequence"/>
</dbReference>
<dbReference type="RefSeq" id="WP_108632670.1">
    <property type="nucleotide sequence ID" value="NZ_QCXX01000001.1"/>
</dbReference>
<name>A0A363P064_9SPHI</name>
<gene>
    <name evidence="2" type="ORF">DCO56_05390</name>
</gene>
<dbReference type="OrthoDB" id="831538at2"/>
<proteinExistence type="predicted"/>
<evidence type="ECO:0000259" key="1">
    <source>
        <dbReference type="Pfam" id="PF21012"/>
    </source>
</evidence>
<accession>A0A363P064</accession>
<protein>
    <recommendedName>
        <fullName evidence="1">DUF6850 domain-containing protein</fullName>
    </recommendedName>
</protein>
<dbReference type="EMBL" id="QCXX01000001">
    <property type="protein sequence ID" value="PUV26380.1"/>
    <property type="molecule type" value="Genomic_DNA"/>
</dbReference>
<dbReference type="Pfam" id="PF21012">
    <property type="entry name" value="DUF6850"/>
    <property type="match status" value="1"/>
</dbReference>
<evidence type="ECO:0000313" key="2">
    <source>
        <dbReference type="EMBL" id="PUV26380.1"/>
    </source>
</evidence>
<organism evidence="2 3">
    <name type="scientific">Sphingobacterium athyrii</name>
    <dbReference type="NCBI Taxonomy" id="2152717"/>
    <lineage>
        <taxon>Bacteria</taxon>
        <taxon>Pseudomonadati</taxon>
        <taxon>Bacteroidota</taxon>
        <taxon>Sphingobacteriia</taxon>
        <taxon>Sphingobacteriales</taxon>
        <taxon>Sphingobacteriaceae</taxon>
        <taxon>Sphingobacterium</taxon>
    </lineage>
</organism>
<dbReference type="InterPro" id="IPR049236">
    <property type="entry name" value="DUF6850"/>
</dbReference>
<keyword evidence="3" id="KW-1185">Reference proteome</keyword>
<reference evidence="2 3" key="1">
    <citation type="submission" date="2018-04" db="EMBL/GenBank/DDBJ databases">
        <title>Sphingobacterium sp. M46 Genome.</title>
        <authorList>
            <person name="Cheng J."/>
            <person name="Li Y."/>
        </authorList>
    </citation>
    <scope>NUCLEOTIDE SEQUENCE [LARGE SCALE GENOMIC DNA]</scope>
    <source>
        <strain evidence="2 3">M46</strain>
    </source>
</reference>
<feature type="domain" description="DUF6850" evidence="1">
    <location>
        <begin position="53"/>
        <end position="523"/>
    </location>
</feature>
<evidence type="ECO:0000313" key="3">
    <source>
        <dbReference type="Proteomes" id="UP000250831"/>
    </source>
</evidence>
<sequence length="524" mass="60817">MKNYIQVTLCLIVGALSQLQAKAIARQDTIPYIQYIDQDSMQLRLRQYAVDNPMWLEKKVPQRYSLISMGYNSTSGDYHRAQDAQRVNTLNFSSEGAVTIKDVRLWGRFNYTRSVEDSTRFAHQTRENTSSPWYFGSYGYNLYERTTYRIQTRGQRYFADRKYAVFGGFDYQVGNHFSNNDPRGSIRVAQLNGTAGGSMRIATDFDIGIEGKYGYGQEDFEIAYKNGNTATSAVESPYMNYIIRGYGWKVSDWLLEQKMFYQNDMKRFGGKVYFSWNSSIGDFYGNAAYLREEQKYRQTLRNESRINELSQYNLNRLDYNLVWQLSKGIHSYMASFDWSSIRGKDRVTESGNAQNYVYQNDNGALNLSYMLAKKKWRHYYGGKISVLNEIRRDGGTGTSLDYEHLNYQLNGAWTYITATNQEIEFGLTGSLRQNIGTSWSLPQINENVFHQYVFYHDVLYNRANLYGGKVKLGFKQRLRKGNFIHLIADYNYQKAGRLSDLNRENLAPIGTTRKQVNLMVAYGF</sequence>
<comment type="caution">
    <text evidence="2">The sequence shown here is derived from an EMBL/GenBank/DDBJ whole genome shotgun (WGS) entry which is preliminary data.</text>
</comment>
<dbReference type="AlphaFoldDB" id="A0A363P064"/>